<dbReference type="InterPro" id="IPR002618">
    <property type="entry name" value="UDPGP_fam"/>
</dbReference>
<evidence type="ECO:0000256" key="2">
    <source>
        <dbReference type="ARBA" id="ARBA00010401"/>
    </source>
</evidence>
<reference evidence="7" key="1">
    <citation type="journal article" date="2023" name="G3 (Bethesda)">
        <title>Whole genome assembly and annotation of the endangered Caribbean coral Acropora cervicornis.</title>
        <authorList>
            <person name="Selwyn J.D."/>
            <person name="Vollmer S.V."/>
        </authorList>
    </citation>
    <scope>NUCLEOTIDE SEQUENCE</scope>
    <source>
        <strain evidence="7">K2</strain>
    </source>
</reference>
<dbReference type="GO" id="GO:0006048">
    <property type="term" value="P:UDP-N-acetylglucosamine biosynthetic process"/>
    <property type="evidence" value="ECO:0007669"/>
    <property type="project" value="TreeGrafter"/>
</dbReference>
<reference evidence="7" key="2">
    <citation type="journal article" date="2023" name="Science">
        <title>Genomic signatures of disease resistance in endangered staghorn corals.</title>
        <authorList>
            <person name="Vollmer S.V."/>
            <person name="Selwyn J.D."/>
            <person name="Despard B.A."/>
            <person name="Roesel C.L."/>
        </authorList>
    </citation>
    <scope>NUCLEOTIDE SEQUENCE</scope>
    <source>
        <strain evidence="7">K2</strain>
    </source>
</reference>
<dbReference type="AlphaFoldDB" id="A0AAD9UVS9"/>
<comment type="caution">
    <text evidence="7">The sequence shown here is derived from an EMBL/GenBank/DDBJ whole genome shotgun (WGS) entry which is preliminary data.</text>
</comment>
<dbReference type="Gene3D" id="3.90.550.10">
    <property type="entry name" value="Spore Coat Polysaccharide Biosynthesis Protein SpsA, Chain A"/>
    <property type="match status" value="1"/>
</dbReference>
<dbReference type="SUPFAM" id="SSF53448">
    <property type="entry name" value="Nucleotide-diphospho-sugar transferases"/>
    <property type="match status" value="1"/>
</dbReference>
<dbReference type="Pfam" id="PF01704">
    <property type="entry name" value="UDPGP"/>
    <property type="match status" value="1"/>
</dbReference>
<dbReference type="CDD" id="cd04193">
    <property type="entry name" value="UDPGlcNAc_PPase"/>
    <property type="match status" value="1"/>
</dbReference>
<comment type="catalytic activity">
    <reaction evidence="6">
        <text>N-acetyl-alpha-D-glucosamine 1-phosphate + UTP + H(+) = UDP-N-acetyl-alpha-D-glucosamine + diphosphate</text>
        <dbReference type="Rhea" id="RHEA:13509"/>
        <dbReference type="ChEBI" id="CHEBI:15378"/>
        <dbReference type="ChEBI" id="CHEBI:33019"/>
        <dbReference type="ChEBI" id="CHEBI:46398"/>
        <dbReference type="ChEBI" id="CHEBI:57705"/>
        <dbReference type="ChEBI" id="CHEBI:57776"/>
        <dbReference type="EC" id="2.7.7.23"/>
    </reaction>
</comment>
<comment type="pathway">
    <text evidence="1">Nucleotide-sugar biosynthesis; UDP-N-acetyl-alpha-D-glucosamine biosynthesis; UDP-N-acetyl-alpha-D-glucosamine from N-acetyl-alpha-D-glucosamine 1-phosphate: step 1/1.</text>
</comment>
<name>A0AAD9UVS9_ACRCE</name>
<dbReference type="EC" id="2.7.7.23" evidence="3"/>
<evidence type="ECO:0000256" key="1">
    <source>
        <dbReference type="ARBA" id="ARBA00005208"/>
    </source>
</evidence>
<dbReference type="PANTHER" id="PTHR11952:SF2">
    <property type="entry name" value="LD24639P"/>
    <property type="match status" value="1"/>
</dbReference>
<dbReference type="FunFam" id="3.90.550.10:FF:000075">
    <property type="entry name" value="Probable UDP-N-acetylglucosamine pyrophosphorylase"/>
    <property type="match status" value="1"/>
</dbReference>
<dbReference type="EMBL" id="JARQWQ010000093">
    <property type="protein sequence ID" value="KAK2551778.1"/>
    <property type="molecule type" value="Genomic_DNA"/>
</dbReference>
<dbReference type="Proteomes" id="UP001249851">
    <property type="component" value="Unassembled WGS sequence"/>
</dbReference>
<sequence length="503" mass="56904">MDVENLRRDLKENNQEHLLSYWDSLDEDKKLPFFRDLRSINFAEVKRDFQRTTDEANDEGKKDEKLEPVPSEYLGSVIGKANKGKVNIWEKKGLAAISEGKVAVLLLAGGQGTRLGVSYPKGMYDVGLPSGKTLYQLQAERILKVQDLAYKQTGKKSTVPWYIMTSEHTLGETKRFFETHNYFGLQRDDVVFFEQHTLPCLTFDGKIILDQPDKVARAPGGNGGLYKALHPDEPVNVIQMKSQGIEYIHVYCVDNILVKMADPVFIGFCIDKSAECGAKVVQKTLPEEKVGVVVKREGKYQVVEYSEISKELTEMKDPLSPDKLLYRAGNICNHFFTLDFLERVVRDCEKSLKFHSAKKKIPFVDENGKRIKPNEPNGIKLEKFVFDVFEFTDKLAVLEVAREEEFSPLKNAKGTEKESPETAKRDLCNLHYKYIVEAGGKFINENGLSAVVCEVSPLLSYAGEGLEDVVKGRQFSGIEEVYLKAEDEDKIEEPASKKSKNCL</sequence>
<evidence type="ECO:0000256" key="4">
    <source>
        <dbReference type="ARBA" id="ARBA00022679"/>
    </source>
</evidence>
<keyword evidence="5" id="KW-0548">Nucleotidyltransferase</keyword>
<proteinExistence type="inferred from homology"/>
<dbReference type="GO" id="GO:0003977">
    <property type="term" value="F:UDP-N-acetylglucosamine diphosphorylase activity"/>
    <property type="evidence" value="ECO:0007669"/>
    <property type="project" value="UniProtKB-EC"/>
</dbReference>
<evidence type="ECO:0000313" key="7">
    <source>
        <dbReference type="EMBL" id="KAK2551778.1"/>
    </source>
</evidence>
<protein>
    <recommendedName>
        <fullName evidence="3">UDP-N-acetylglucosamine diphosphorylase</fullName>
        <ecNumber evidence="3">2.7.7.23</ecNumber>
    </recommendedName>
</protein>
<evidence type="ECO:0000256" key="3">
    <source>
        <dbReference type="ARBA" id="ARBA00012457"/>
    </source>
</evidence>
<dbReference type="InterPro" id="IPR039741">
    <property type="entry name" value="UDP-sugar_pyrophosphorylase"/>
</dbReference>
<dbReference type="InterPro" id="IPR029044">
    <property type="entry name" value="Nucleotide-diphossugar_trans"/>
</dbReference>
<comment type="similarity">
    <text evidence="2">Belongs to the UDPGP type 1 family.</text>
</comment>
<keyword evidence="4" id="KW-0808">Transferase</keyword>
<evidence type="ECO:0000313" key="8">
    <source>
        <dbReference type="Proteomes" id="UP001249851"/>
    </source>
</evidence>
<evidence type="ECO:0000256" key="6">
    <source>
        <dbReference type="ARBA" id="ARBA00048493"/>
    </source>
</evidence>
<evidence type="ECO:0000256" key="5">
    <source>
        <dbReference type="ARBA" id="ARBA00022695"/>
    </source>
</evidence>
<accession>A0AAD9UVS9</accession>
<dbReference type="PANTHER" id="PTHR11952">
    <property type="entry name" value="UDP- GLUCOSE PYROPHOSPHORYLASE"/>
    <property type="match status" value="1"/>
</dbReference>
<gene>
    <name evidence="7" type="ORF">P5673_027194</name>
</gene>
<organism evidence="7 8">
    <name type="scientific">Acropora cervicornis</name>
    <name type="common">Staghorn coral</name>
    <dbReference type="NCBI Taxonomy" id="6130"/>
    <lineage>
        <taxon>Eukaryota</taxon>
        <taxon>Metazoa</taxon>
        <taxon>Cnidaria</taxon>
        <taxon>Anthozoa</taxon>
        <taxon>Hexacorallia</taxon>
        <taxon>Scleractinia</taxon>
        <taxon>Astrocoeniina</taxon>
        <taxon>Acroporidae</taxon>
        <taxon>Acropora</taxon>
    </lineage>
</organism>
<keyword evidence="8" id="KW-1185">Reference proteome</keyword>